<protein>
    <submittedName>
        <fullName evidence="3">Putative oxidoreductase</fullName>
    </submittedName>
</protein>
<dbReference type="STRING" id="1123069.ruthe_00144"/>
<dbReference type="InterPro" id="IPR050791">
    <property type="entry name" value="Aldo-Keto_reductase"/>
</dbReference>
<feature type="domain" description="NADP-dependent oxidoreductase" evidence="2">
    <location>
        <begin position="1"/>
        <end position="108"/>
    </location>
</feature>
<gene>
    <name evidence="3" type="ORF">ruthe_00144</name>
</gene>
<dbReference type="GO" id="GO:0005737">
    <property type="term" value="C:cytoplasm"/>
    <property type="evidence" value="ECO:0007669"/>
    <property type="project" value="TreeGrafter"/>
</dbReference>
<keyword evidence="4" id="KW-1185">Reference proteome</keyword>
<dbReference type="InterPro" id="IPR036812">
    <property type="entry name" value="NAD(P)_OxRdtase_dom_sf"/>
</dbReference>
<accession>S9R776</accession>
<keyword evidence="1" id="KW-0560">Oxidoreductase</keyword>
<dbReference type="SUPFAM" id="SSF51430">
    <property type="entry name" value="NAD(P)-linked oxidoreductase"/>
    <property type="match status" value="1"/>
</dbReference>
<dbReference type="InterPro" id="IPR023210">
    <property type="entry name" value="NADP_OxRdtase_dom"/>
</dbReference>
<dbReference type="PATRIC" id="fig|1123069.3.peg.149"/>
<reference evidence="3 4" key="1">
    <citation type="journal article" date="2013" name="Stand. Genomic Sci.">
        <title>Genome sequence of the reddish-pigmented Rubellimicrobium thermophilum type strain (DSM 16684(T)), a member of the Roseobacter clade.</title>
        <authorList>
            <person name="Fiebig A."/>
            <person name="Riedel T."/>
            <person name="Gronow S."/>
            <person name="Petersen J."/>
            <person name="Klenk H.P."/>
            <person name="Goker M."/>
        </authorList>
    </citation>
    <scope>NUCLEOTIDE SEQUENCE [LARGE SCALE GENOMIC DNA]</scope>
    <source>
        <strain evidence="3 4">DSM 16684</strain>
    </source>
</reference>
<proteinExistence type="predicted"/>
<evidence type="ECO:0000313" key="4">
    <source>
        <dbReference type="Proteomes" id="UP000015346"/>
    </source>
</evidence>
<evidence type="ECO:0000313" key="3">
    <source>
        <dbReference type="EMBL" id="EPX87742.1"/>
    </source>
</evidence>
<dbReference type="Proteomes" id="UP000015346">
    <property type="component" value="Unassembled WGS sequence"/>
</dbReference>
<evidence type="ECO:0000256" key="1">
    <source>
        <dbReference type="ARBA" id="ARBA00023002"/>
    </source>
</evidence>
<dbReference type="EMBL" id="AOLV01000002">
    <property type="protein sequence ID" value="EPX87742.1"/>
    <property type="molecule type" value="Genomic_DNA"/>
</dbReference>
<sequence>MPFSPLGKGFLTGAIGAETRFAPGDFRATVPRLNDDHRTANLTLVEALGRIAAERGVTRAQIALAWLLAQGPDIIPIPGTASPERLRENVGAAAVTLDPADLEHIGSVLASIPVRGERYNAIAQAWIDR</sequence>
<dbReference type="Gene3D" id="3.20.20.100">
    <property type="entry name" value="NADP-dependent oxidoreductase domain"/>
    <property type="match status" value="1"/>
</dbReference>
<dbReference type="HOGENOM" id="CLU_023205_17_2_5"/>
<evidence type="ECO:0000259" key="2">
    <source>
        <dbReference type="Pfam" id="PF00248"/>
    </source>
</evidence>
<dbReference type="GO" id="GO:0016491">
    <property type="term" value="F:oxidoreductase activity"/>
    <property type="evidence" value="ECO:0007669"/>
    <property type="project" value="UniProtKB-KW"/>
</dbReference>
<name>S9R776_9RHOB</name>
<organism evidence="3 4">
    <name type="scientific">Rubellimicrobium thermophilum DSM 16684</name>
    <dbReference type="NCBI Taxonomy" id="1123069"/>
    <lineage>
        <taxon>Bacteria</taxon>
        <taxon>Pseudomonadati</taxon>
        <taxon>Pseudomonadota</taxon>
        <taxon>Alphaproteobacteria</taxon>
        <taxon>Rhodobacterales</taxon>
        <taxon>Roseobacteraceae</taxon>
        <taxon>Rubellimicrobium</taxon>
    </lineage>
</organism>
<dbReference type="AlphaFoldDB" id="S9R776"/>
<dbReference type="Pfam" id="PF00248">
    <property type="entry name" value="Aldo_ket_red"/>
    <property type="match status" value="1"/>
</dbReference>
<comment type="caution">
    <text evidence="3">The sequence shown here is derived from an EMBL/GenBank/DDBJ whole genome shotgun (WGS) entry which is preliminary data.</text>
</comment>
<dbReference type="PANTHER" id="PTHR43625">
    <property type="entry name" value="AFLATOXIN B1 ALDEHYDE REDUCTASE"/>
    <property type="match status" value="1"/>
</dbReference>
<dbReference type="PANTHER" id="PTHR43625:SF27">
    <property type="entry name" value="ALDO-KETO REDUCTASE"/>
    <property type="match status" value="1"/>
</dbReference>